<dbReference type="Pfam" id="PF00884">
    <property type="entry name" value="Sulfatase"/>
    <property type="match status" value="1"/>
</dbReference>
<organism evidence="4 5">
    <name type="scientific">Halorussus caseinilyticus</name>
    <dbReference type="NCBI Taxonomy" id="3034025"/>
    <lineage>
        <taxon>Archaea</taxon>
        <taxon>Methanobacteriati</taxon>
        <taxon>Methanobacteriota</taxon>
        <taxon>Stenosarchaea group</taxon>
        <taxon>Halobacteria</taxon>
        <taxon>Halobacteriales</taxon>
        <taxon>Haladaptataceae</taxon>
        <taxon>Halorussus</taxon>
    </lineage>
</organism>
<evidence type="ECO:0000313" key="5">
    <source>
        <dbReference type="Proteomes" id="UP001596407"/>
    </source>
</evidence>
<dbReference type="Gene3D" id="3.40.720.10">
    <property type="entry name" value="Alkaline Phosphatase, subunit A"/>
    <property type="match status" value="1"/>
</dbReference>
<dbReference type="InterPro" id="IPR017850">
    <property type="entry name" value="Alkaline_phosphatase_core_sf"/>
</dbReference>
<dbReference type="InterPro" id="IPR050738">
    <property type="entry name" value="Sulfatase"/>
</dbReference>
<sequence length="449" mass="50234">MSGPNVAVVVLDTLRADAFEDEFDWLSGVRFADAYSTSHWTVPAHASLFTGRYASEVGVHAKSPALDCEDRTLAEAFRSAGYTTRLWTANPQLFEWDEWDRGFDQYVGPYELPPTADGAFDWQSYVQSSDRDGVGFYLDGLRRCLRSEHPTLRSLRHGYREFRRSVADGGTRALHDRLRATDFGDRELLVVNLMEAHSPWEPPEPYRTVAETMDVTIGEAFAGEVSDPDRIRRAYRDSVRYLADAYADLFADLRERFDYVVTLSDHGELLGERGLWNHGYGLAPELTRVPLVVSGEGLPDETRDDPASLLDVHRTVAALAGVEVESRGRDLLSDDAARDRLVEFHGFLPWHRDQFRREGVEDVFDARDSPLDGIVTAGGGYAHETHDAADETRATGPNDGAVRVARGDPDRPTARLASLRESVARREVSDAPTEVSDDVRDRLEELGYA</sequence>
<dbReference type="PANTHER" id="PTHR42693">
    <property type="entry name" value="ARYLSULFATASE FAMILY MEMBER"/>
    <property type="match status" value="1"/>
</dbReference>
<reference evidence="4 5" key="1">
    <citation type="journal article" date="2019" name="Int. J. Syst. Evol. Microbiol.">
        <title>The Global Catalogue of Microorganisms (GCM) 10K type strain sequencing project: providing services to taxonomists for standard genome sequencing and annotation.</title>
        <authorList>
            <consortium name="The Broad Institute Genomics Platform"/>
            <consortium name="The Broad Institute Genome Sequencing Center for Infectious Disease"/>
            <person name="Wu L."/>
            <person name="Ma J."/>
        </authorList>
    </citation>
    <scope>NUCLEOTIDE SEQUENCE [LARGE SCALE GENOMIC DNA]</scope>
    <source>
        <strain evidence="4 5">DT72</strain>
    </source>
</reference>
<dbReference type="GeneID" id="79301833"/>
<comment type="caution">
    <text evidence="4">The sequence shown here is derived from an EMBL/GenBank/DDBJ whole genome shotgun (WGS) entry which is preliminary data.</text>
</comment>
<gene>
    <name evidence="4" type="ORF">ACFQJ6_16160</name>
</gene>
<name>A0ABD5WPV6_9EURY</name>
<feature type="domain" description="Sulfatase N-terminal" evidence="3">
    <location>
        <begin position="25"/>
        <end position="322"/>
    </location>
</feature>
<evidence type="ECO:0000256" key="2">
    <source>
        <dbReference type="SAM" id="MobiDB-lite"/>
    </source>
</evidence>
<evidence type="ECO:0000259" key="3">
    <source>
        <dbReference type="Pfam" id="PF00884"/>
    </source>
</evidence>
<dbReference type="RefSeq" id="WP_276280668.1">
    <property type="nucleotide sequence ID" value="NZ_CP119809.1"/>
</dbReference>
<dbReference type="InterPro" id="IPR000917">
    <property type="entry name" value="Sulfatase_N"/>
</dbReference>
<evidence type="ECO:0000256" key="1">
    <source>
        <dbReference type="ARBA" id="ARBA00008779"/>
    </source>
</evidence>
<dbReference type="EMBL" id="JBHSZH010000005">
    <property type="protein sequence ID" value="MFC7081415.1"/>
    <property type="molecule type" value="Genomic_DNA"/>
</dbReference>
<accession>A0ABD5WPV6</accession>
<dbReference type="SUPFAM" id="SSF53649">
    <property type="entry name" value="Alkaline phosphatase-like"/>
    <property type="match status" value="1"/>
</dbReference>
<evidence type="ECO:0000313" key="4">
    <source>
        <dbReference type="EMBL" id="MFC7081415.1"/>
    </source>
</evidence>
<dbReference type="AlphaFoldDB" id="A0ABD5WPV6"/>
<comment type="similarity">
    <text evidence="1">Belongs to the sulfatase family.</text>
</comment>
<feature type="compositionally biased region" description="Basic and acidic residues" evidence="2">
    <location>
        <begin position="437"/>
        <end position="449"/>
    </location>
</feature>
<proteinExistence type="inferred from homology"/>
<dbReference type="PANTHER" id="PTHR42693:SF33">
    <property type="entry name" value="ARYLSULFATASE"/>
    <property type="match status" value="1"/>
</dbReference>
<feature type="region of interest" description="Disordered" evidence="2">
    <location>
        <begin position="388"/>
        <end position="449"/>
    </location>
</feature>
<protein>
    <submittedName>
        <fullName evidence="4">Sulfatase-like hydrolase/transferase</fullName>
    </submittedName>
</protein>
<keyword evidence="5" id="KW-1185">Reference proteome</keyword>
<dbReference type="Proteomes" id="UP001596407">
    <property type="component" value="Unassembled WGS sequence"/>
</dbReference>